<evidence type="ECO:0000259" key="2">
    <source>
        <dbReference type="Pfam" id="PF13090"/>
    </source>
</evidence>
<evidence type="ECO:0000313" key="3">
    <source>
        <dbReference type="EMBL" id="ABL69694.1"/>
    </source>
</evidence>
<keyword evidence="1" id="KW-0732">Signal</keyword>
<evidence type="ECO:0000256" key="1">
    <source>
        <dbReference type="SAM" id="SignalP"/>
    </source>
</evidence>
<feature type="domain" description="Polyphosphate kinase C-terminal" evidence="2">
    <location>
        <begin position="228"/>
        <end position="393"/>
    </location>
</feature>
<protein>
    <submittedName>
        <fullName evidence="3">Polyphosphate kinase</fullName>
        <ecNumber evidence="3">2.7.4.1</ecNumber>
    </submittedName>
</protein>
<dbReference type="SUPFAM" id="SSF56024">
    <property type="entry name" value="Phospholipase D/nuclease"/>
    <property type="match status" value="1"/>
</dbReference>
<dbReference type="eggNOG" id="COG3683">
    <property type="taxonomic scope" value="Bacteria"/>
</dbReference>
<dbReference type="KEGG" id="pde:Pden_1594"/>
<dbReference type="PROSITE" id="PS00018">
    <property type="entry name" value="EF_HAND_1"/>
    <property type="match status" value="1"/>
</dbReference>
<dbReference type="InterPro" id="IPR018247">
    <property type="entry name" value="EF_Hand_1_Ca_BS"/>
</dbReference>
<reference evidence="4" key="1">
    <citation type="submission" date="2006-12" db="EMBL/GenBank/DDBJ databases">
        <title>Complete sequence of chromosome 1 of Paracoccus denitrificans PD1222.</title>
        <authorList>
            <person name="Copeland A."/>
            <person name="Lucas S."/>
            <person name="Lapidus A."/>
            <person name="Barry K."/>
            <person name="Detter J.C."/>
            <person name="Glavina del Rio T."/>
            <person name="Hammon N."/>
            <person name="Israni S."/>
            <person name="Dalin E."/>
            <person name="Tice H."/>
            <person name="Pitluck S."/>
            <person name="Munk A.C."/>
            <person name="Brettin T."/>
            <person name="Bruce D."/>
            <person name="Han C."/>
            <person name="Tapia R."/>
            <person name="Gilna P."/>
            <person name="Schmutz J."/>
            <person name="Larimer F."/>
            <person name="Land M."/>
            <person name="Hauser L."/>
            <person name="Kyrpides N."/>
            <person name="Lykidis A."/>
            <person name="Spiro S."/>
            <person name="Richardson D.J."/>
            <person name="Moir J.W.B."/>
            <person name="Ferguson S.J."/>
            <person name="van Spanning R.J.M."/>
            <person name="Richardson P."/>
        </authorList>
    </citation>
    <scope>NUCLEOTIDE SEQUENCE [LARGE SCALE GENOMIC DNA]</scope>
    <source>
        <strain evidence="4">Pd 1222</strain>
    </source>
</reference>
<feature type="chain" id="PRO_5002632252" evidence="1">
    <location>
        <begin position="39"/>
        <end position="433"/>
    </location>
</feature>
<dbReference type="HOGENOM" id="CLU_632894_0_0_5"/>
<dbReference type="Proteomes" id="UP000000361">
    <property type="component" value="Chromosome 1"/>
</dbReference>
<feature type="signal peptide" evidence="1">
    <location>
        <begin position="1"/>
        <end position="38"/>
    </location>
</feature>
<dbReference type="InterPro" id="IPR003414">
    <property type="entry name" value="PP_kinase"/>
</dbReference>
<keyword evidence="4" id="KW-1185">Reference proteome</keyword>
<dbReference type="GO" id="GO:0009358">
    <property type="term" value="C:polyphosphate kinase complex"/>
    <property type="evidence" value="ECO:0007669"/>
    <property type="project" value="InterPro"/>
</dbReference>
<sequence length="433" mass="48654">MPRRRFCDLSRSASRHKACPMRCLRPVLLSLLSVLALARAEAHPHVFIDTGLTFRFDGEGRLGAVSVVWAFDDFSSMLMVEDMEMDKDGDGVLTDDEIARLTAMFSDWPEDFAGDLYLTRDGKPVALSGPLDVAVRYQQGRIVVTHIRALLDRIRPEDERIEVQVYDPTYYTFYDLVGTLEIRGRDDCRVQIEKADIAAAQRKYGDELAKVFNFLSGYVQPDGLENMAISPIDLKETLLELIAREAEFARRGRQAEIWAKMNSLIDKDVIEALYAASQADVRINLVIRGICGLRPGIAGLSENIRVKSIVGRFLEHSRIVCFGNGFGLPSKRARVFISSADWMGRNLNRRVETLIECFNETVKAQITSQVMAANMADEAQSWLLQPDGRYLRYLPAGRDDLFSCHKFFMENPSLSGRGSAGARDVPALMHSTD</sequence>
<dbReference type="Pfam" id="PF13090">
    <property type="entry name" value="PP_kinase_C"/>
    <property type="match status" value="1"/>
</dbReference>
<dbReference type="PANTHER" id="PTHR30218:SF0">
    <property type="entry name" value="POLYPHOSPHATE KINASE"/>
    <property type="match status" value="1"/>
</dbReference>
<dbReference type="InterPro" id="IPR010412">
    <property type="entry name" value="DUF1007"/>
</dbReference>
<dbReference type="AlphaFoldDB" id="A1B2F0"/>
<proteinExistence type="predicted"/>
<dbReference type="EnsemblBacteria" id="ABL69694">
    <property type="protein sequence ID" value="ABL69694"/>
    <property type="gene ID" value="Pden_1594"/>
</dbReference>
<accession>A1B2F0</accession>
<evidence type="ECO:0000313" key="4">
    <source>
        <dbReference type="Proteomes" id="UP000000361"/>
    </source>
</evidence>
<gene>
    <name evidence="3" type="ordered locus">Pden_1594</name>
</gene>
<dbReference type="GO" id="GO:0008976">
    <property type="term" value="F:polyphosphate kinase activity"/>
    <property type="evidence" value="ECO:0007669"/>
    <property type="project" value="UniProtKB-EC"/>
</dbReference>
<organism evidence="3 4">
    <name type="scientific">Paracoccus denitrificans (strain Pd 1222)</name>
    <dbReference type="NCBI Taxonomy" id="318586"/>
    <lineage>
        <taxon>Bacteria</taxon>
        <taxon>Pseudomonadati</taxon>
        <taxon>Pseudomonadota</taxon>
        <taxon>Alphaproteobacteria</taxon>
        <taxon>Rhodobacterales</taxon>
        <taxon>Paracoccaceae</taxon>
        <taxon>Paracoccus</taxon>
    </lineage>
</organism>
<dbReference type="RefSeq" id="WP_011747893.1">
    <property type="nucleotide sequence ID" value="NC_008686.1"/>
</dbReference>
<keyword evidence="3" id="KW-0808">Transferase</keyword>
<dbReference type="Pfam" id="PF06226">
    <property type="entry name" value="DUF1007"/>
    <property type="match status" value="1"/>
</dbReference>
<dbReference type="eggNOG" id="COG0855">
    <property type="taxonomic scope" value="Bacteria"/>
</dbReference>
<dbReference type="CDD" id="cd09168">
    <property type="entry name" value="PLDc_PaPPK1_C2_like"/>
    <property type="match status" value="1"/>
</dbReference>
<name>A1B2F0_PARDP</name>
<dbReference type="InterPro" id="IPR025200">
    <property type="entry name" value="PPK_C_dom2"/>
</dbReference>
<dbReference type="PANTHER" id="PTHR30218">
    <property type="entry name" value="POLYPHOSPHATE KINASE"/>
    <property type="match status" value="1"/>
</dbReference>
<keyword evidence="3" id="KW-0418">Kinase</keyword>
<dbReference type="STRING" id="318586.Pden_1594"/>
<dbReference type="EMBL" id="CP000489">
    <property type="protein sequence ID" value="ABL69694.1"/>
    <property type="molecule type" value="Genomic_DNA"/>
</dbReference>
<dbReference type="Gene3D" id="3.30.870.10">
    <property type="entry name" value="Endonuclease Chain A"/>
    <property type="match status" value="1"/>
</dbReference>
<dbReference type="EC" id="2.7.4.1" evidence="3"/>
<dbReference type="GO" id="GO:0006799">
    <property type="term" value="P:polyphosphate biosynthetic process"/>
    <property type="evidence" value="ECO:0007669"/>
    <property type="project" value="InterPro"/>
</dbReference>